<evidence type="ECO:0000313" key="2">
    <source>
        <dbReference type="Proteomes" id="UP001055420"/>
    </source>
</evidence>
<reference evidence="1" key="1">
    <citation type="submission" date="2022-06" db="EMBL/GenBank/DDBJ databases">
        <title>Novel species in genus Dyadobacter.</title>
        <authorList>
            <person name="Ma C."/>
        </authorList>
    </citation>
    <scope>NUCLEOTIDE SEQUENCE</scope>
    <source>
        <strain evidence="1">CY22</strain>
    </source>
</reference>
<dbReference type="InterPro" id="IPR027417">
    <property type="entry name" value="P-loop_NTPase"/>
</dbReference>
<dbReference type="RefSeq" id="WP_235165076.1">
    <property type="nucleotide sequence ID" value="NZ_CP098805.1"/>
</dbReference>
<evidence type="ECO:0008006" key="3">
    <source>
        <dbReference type="Google" id="ProtNLM"/>
    </source>
</evidence>
<keyword evidence="2" id="KW-1185">Reference proteome</keyword>
<protein>
    <recommendedName>
        <fullName evidence="3">UDP-N-acetylglucosamine kinase</fullName>
    </recommendedName>
</protein>
<organism evidence="1 2">
    <name type="scientific">Dyadobacter chenhuakuii</name>
    <dbReference type="NCBI Taxonomy" id="2909339"/>
    <lineage>
        <taxon>Bacteria</taxon>
        <taxon>Pseudomonadati</taxon>
        <taxon>Bacteroidota</taxon>
        <taxon>Cytophagia</taxon>
        <taxon>Cytophagales</taxon>
        <taxon>Spirosomataceae</taxon>
        <taxon>Dyadobacter</taxon>
    </lineage>
</organism>
<dbReference type="SUPFAM" id="SSF52540">
    <property type="entry name" value="P-loop containing nucleoside triphosphate hydrolases"/>
    <property type="match status" value="1"/>
</dbReference>
<dbReference type="PANTHER" id="PTHR39206:SF1">
    <property type="entry name" value="SLL8004 PROTEIN"/>
    <property type="match status" value="1"/>
</dbReference>
<accession>A0ABY4XMP9</accession>
<evidence type="ECO:0000313" key="1">
    <source>
        <dbReference type="EMBL" id="USJ31553.1"/>
    </source>
</evidence>
<gene>
    <name evidence="1" type="ORF">NFI80_02185</name>
</gene>
<dbReference type="PANTHER" id="PTHR39206">
    <property type="entry name" value="SLL8004 PROTEIN"/>
    <property type="match status" value="1"/>
</dbReference>
<name>A0ABY4XMP9_9BACT</name>
<dbReference type="EMBL" id="CP098805">
    <property type="protein sequence ID" value="USJ31553.1"/>
    <property type="molecule type" value="Genomic_DNA"/>
</dbReference>
<sequence>MEHTISNQSQLRLRVFAGPNGSGKSTVIKSIGTTLINGKPLYLGINVNADDIAVAIKNGQFDFSTYEIECSKEEILLFAATSGLLTASFNEDQIAKSFHIETNRLYLLAAQYAERLAQIIARLLREKLLWARKRFSFETVFSHESNLDIMRAAAEQGYKVYLYFVSTEDPEINKYRVALRVRKNGHNVPSDRIESRYYRSLQLVKQASELAYQAFFFDNSIDNEPYKLVGHFKRVGAEKIWYSTNINDTSNWFRKYCI</sequence>
<dbReference type="Proteomes" id="UP001055420">
    <property type="component" value="Chromosome"/>
</dbReference>
<proteinExistence type="predicted"/>
<dbReference type="Gene3D" id="3.40.50.300">
    <property type="entry name" value="P-loop containing nucleotide triphosphate hydrolases"/>
    <property type="match status" value="1"/>
</dbReference>